<evidence type="ECO:0008006" key="4">
    <source>
        <dbReference type="Google" id="ProtNLM"/>
    </source>
</evidence>
<organism evidence="2 3">
    <name type="scientific">Pseudoxanthomonas dokdonensis</name>
    <dbReference type="NCBI Taxonomy" id="344882"/>
    <lineage>
        <taxon>Bacteria</taxon>
        <taxon>Pseudomonadati</taxon>
        <taxon>Pseudomonadota</taxon>
        <taxon>Gammaproteobacteria</taxon>
        <taxon>Lysobacterales</taxon>
        <taxon>Lysobacteraceae</taxon>
        <taxon>Pseudoxanthomonas</taxon>
    </lineage>
</organism>
<protein>
    <recommendedName>
        <fullName evidence="4">DUF1269 domain-containing protein</fullName>
    </recommendedName>
</protein>
<dbReference type="RefSeq" id="WP_057659553.1">
    <property type="nucleotide sequence ID" value="NZ_LDJL01000012.1"/>
</dbReference>
<dbReference type="STRING" id="344882.ABB29_12400"/>
<evidence type="ECO:0000313" key="3">
    <source>
        <dbReference type="Proteomes" id="UP000052052"/>
    </source>
</evidence>
<comment type="caution">
    <text evidence="2">The sequence shown here is derived from an EMBL/GenBank/DDBJ whole genome shotgun (WGS) entry which is preliminary data.</text>
</comment>
<dbReference type="EMBL" id="LDJL01000012">
    <property type="protein sequence ID" value="KRG68589.1"/>
    <property type="molecule type" value="Genomic_DNA"/>
</dbReference>
<evidence type="ECO:0000313" key="2">
    <source>
        <dbReference type="EMBL" id="KRG68589.1"/>
    </source>
</evidence>
<accession>A0A0R0CFP9</accession>
<feature type="transmembrane region" description="Helical" evidence="1">
    <location>
        <begin position="85"/>
        <end position="109"/>
    </location>
</feature>
<gene>
    <name evidence="2" type="ORF">ABB29_12400</name>
</gene>
<keyword evidence="1" id="KW-0812">Transmembrane</keyword>
<dbReference type="AlphaFoldDB" id="A0A0R0CFP9"/>
<keyword evidence="3" id="KW-1185">Reference proteome</keyword>
<reference evidence="2 3" key="1">
    <citation type="submission" date="2015-05" db="EMBL/GenBank/DDBJ databases">
        <title>Genome sequencing and analysis of members of genus Stenotrophomonas.</title>
        <authorList>
            <person name="Patil P.P."/>
            <person name="Midha S."/>
            <person name="Patil P.B."/>
        </authorList>
    </citation>
    <scope>NUCLEOTIDE SEQUENCE [LARGE SCALE GENOMIC DNA]</scope>
    <source>
        <strain evidence="2 3">DSM 21858</strain>
    </source>
</reference>
<name>A0A0R0CFP9_9GAMM</name>
<keyword evidence="1" id="KW-1133">Transmembrane helix</keyword>
<evidence type="ECO:0000256" key="1">
    <source>
        <dbReference type="SAM" id="Phobius"/>
    </source>
</evidence>
<keyword evidence="1" id="KW-0472">Membrane</keyword>
<dbReference type="Proteomes" id="UP000052052">
    <property type="component" value="Unassembled WGS sequence"/>
</dbReference>
<feature type="transmembrane region" description="Helical" evidence="1">
    <location>
        <begin position="59"/>
        <end position="79"/>
    </location>
</feature>
<sequence length="166" mass="16566">MSRRIFCAPDISTAEAALSAAIRAGIAPAHAALVAESHIETALVPDEQKQGTATDFGPAAVRGLVFGAVVGLLVGLVGMHLPAVGFTAIGVVLTTVGGALVGGWAASLAGSSVPNAVRRDYDGELAAGKLLLVIDDSDDDALELATRAALAAGTVPMNPHGHGLLQ</sequence>
<dbReference type="PATRIC" id="fig|344882.3.peg.854"/>
<proteinExistence type="predicted"/>